<sequence>MATVICTINLKGGVAKTTTTVAVGEIMAHAFRKKVLIIDLDPQTNASTMLIGEVKWQELNRAGHTLASLFQDALNEDPAAHRFDLKKTLQRNVSNVRDVQNLDLIPSSLDLIDVQDRIASMPSGRFYTNSPTEVLRRAVKPVLDEYDYVLIDCPPNLGLITLNGLRIANGYIIPTIPDVLSTYGIPQIVTRIKGFADSIGEPIEPYGLVITKYQSNSSLHNRTLKQLQDDRKKYPPVFESVIPQANQIGESAEFTPINTLRQKYGYGGRYDIMYALTKEIIEAVE</sequence>
<dbReference type="CDD" id="cd02042">
    <property type="entry name" value="ParAB_family"/>
    <property type="match status" value="1"/>
</dbReference>
<evidence type="ECO:0000313" key="3">
    <source>
        <dbReference type="Proteomes" id="UP000777265"/>
    </source>
</evidence>
<dbReference type="Pfam" id="PF13614">
    <property type="entry name" value="AAA_31"/>
    <property type="match status" value="1"/>
</dbReference>
<evidence type="ECO:0000313" key="2">
    <source>
        <dbReference type="EMBL" id="NLW36828.1"/>
    </source>
</evidence>
<dbReference type="PANTHER" id="PTHR13696:SF52">
    <property type="entry name" value="PARA FAMILY PROTEIN CT_582"/>
    <property type="match status" value="1"/>
</dbReference>
<dbReference type="EMBL" id="JAAYEE010000303">
    <property type="protein sequence ID" value="NLW36828.1"/>
    <property type="molecule type" value="Genomic_DNA"/>
</dbReference>
<dbReference type="InterPro" id="IPR027417">
    <property type="entry name" value="P-loop_NTPase"/>
</dbReference>
<reference evidence="2" key="2">
    <citation type="submission" date="2020-01" db="EMBL/GenBank/DDBJ databases">
        <authorList>
            <person name="Campanaro S."/>
        </authorList>
    </citation>
    <scope>NUCLEOTIDE SEQUENCE</scope>
    <source>
        <strain evidence="2">AS06rmzACSIP_7</strain>
    </source>
</reference>
<dbReference type="InterPro" id="IPR050678">
    <property type="entry name" value="DNA_Partitioning_ATPase"/>
</dbReference>
<comment type="caution">
    <text evidence="2">The sequence shown here is derived from an EMBL/GenBank/DDBJ whole genome shotgun (WGS) entry which is preliminary data.</text>
</comment>
<dbReference type="Proteomes" id="UP000777265">
    <property type="component" value="Unassembled WGS sequence"/>
</dbReference>
<feature type="domain" description="AAA" evidence="1">
    <location>
        <begin position="3"/>
        <end position="199"/>
    </location>
</feature>
<evidence type="ECO:0000259" key="1">
    <source>
        <dbReference type="Pfam" id="PF13614"/>
    </source>
</evidence>
<name>A0A971S210_9BACT</name>
<organism evidence="2 3">
    <name type="scientific">Syntrophorhabdus aromaticivorans</name>
    <dbReference type="NCBI Taxonomy" id="328301"/>
    <lineage>
        <taxon>Bacteria</taxon>
        <taxon>Pseudomonadati</taxon>
        <taxon>Thermodesulfobacteriota</taxon>
        <taxon>Syntrophorhabdia</taxon>
        <taxon>Syntrophorhabdales</taxon>
        <taxon>Syntrophorhabdaceae</taxon>
        <taxon>Syntrophorhabdus</taxon>
    </lineage>
</organism>
<dbReference type="PANTHER" id="PTHR13696">
    <property type="entry name" value="P-LOOP CONTAINING NUCLEOSIDE TRIPHOSPHATE HYDROLASE"/>
    <property type="match status" value="1"/>
</dbReference>
<dbReference type="SUPFAM" id="SSF52540">
    <property type="entry name" value="P-loop containing nucleoside triphosphate hydrolases"/>
    <property type="match status" value="1"/>
</dbReference>
<accession>A0A971S210</accession>
<protein>
    <submittedName>
        <fullName evidence="2">AAA family ATPase</fullName>
    </submittedName>
</protein>
<proteinExistence type="predicted"/>
<dbReference type="AlphaFoldDB" id="A0A971S210"/>
<dbReference type="Gene3D" id="3.40.50.300">
    <property type="entry name" value="P-loop containing nucleotide triphosphate hydrolases"/>
    <property type="match status" value="1"/>
</dbReference>
<gene>
    <name evidence="2" type="ORF">GXY80_15330</name>
</gene>
<reference evidence="2" key="1">
    <citation type="journal article" date="2020" name="Biotechnol. Biofuels">
        <title>New insights from the biogas microbiome by comprehensive genome-resolved metagenomics of nearly 1600 species originating from multiple anaerobic digesters.</title>
        <authorList>
            <person name="Campanaro S."/>
            <person name="Treu L."/>
            <person name="Rodriguez-R L.M."/>
            <person name="Kovalovszki A."/>
            <person name="Ziels R.M."/>
            <person name="Maus I."/>
            <person name="Zhu X."/>
            <person name="Kougias P.G."/>
            <person name="Basile A."/>
            <person name="Luo G."/>
            <person name="Schluter A."/>
            <person name="Konstantinidis K.T."/>
            <person name="Angelidaki I."/>
        </authorList>
    </citation>
    <scope>NUCLEOTIDE SEQUENCE</scope>
    <source>
        <strain evidence="2">AS06rmzACSIP_7</strain>
    </source>
</reference>
<dbReference type="InterPro" id="IPR025669">
    <property type="entry name" value="AAA_dom"/>
</dbReference>